<gene>
    <name evidence="1" type="primary">sucC</name>
</gene>
<reference evidence="1" key="1">
    <citation type="submission" date="2020-01" db="EMBL/GenBank/DDBJ databases">
        <title>The complete mitocondrion genome of Heveochlorella roystonensis contains a large direct repeat.</title>
        <authorList>
            <person name="Zhang J."/>
        </authorList>
    </citation>
    <scope>NUCLEOTIDE SEQUENCE</scope>
</reference>
<keyword evidence="1" id="KW-0436">Ligase</keyword>
<dbReference type="GeneID" id="44153606"/>
<dbReference type="RefSeq" id="YP_009733021.1">
    <property type="nucleotide sequence ID" value="NC_046060.1"/>
</dbReference>
<proteinExistence type="predicted"/>
<sequence>MFFLLLHSNKLTIFERKTMFNFYYFLFLREKLFVTNQSISLFLVLVVDSSTKAYIFLYMHHGVAMIECCYTTMHHLIYQVIDPSSGVMHYGGAMIDRCVTTMHHFLEKK</sequence>
<dbReference type="AlphaFoldDB" id="A0A6C0M8T8"/>
<geneLocation type="mitochondrion" evidence="1"/>
<dbReference type="EMBL" id="MN934958">
    <property type="protein sequence ID" value="QHU78317.1"/>
    <property type="molecule type" value="Genomic_DNA"/>
</dbReference>
<keyword evidence="1" id="KW-0496">Mitochondrion</keyword>
<evidence type="ECO:0000313" key="1">
    <source>
        <dbReference type="EMBL" id="QHU78317.1"/>
    </source>
</evidence>
<protein>
    <submittedName>
        <fullName evidence="1">Succinate--CoA ligase [ADP-forming] subunit</fullName>
    </submittedName>
</protein>
<accession>A0A6C0M8T8</accession>
<dbReference type="GO" id="GO:0016874">
    <property type="term" value="F:ligase activity"/>
    <property type="evidence" value="ECO:0007669"/>
    <property type="project" value="UniProtKB-KW"/>
</dbReference>
<name>A0A6C0M8T8_9CHLO</name>
<organism evidence="1">
    <name type="scientific">Jaagichlorella roystonensis</name>
    <dbReference type="NCBI Taxonomy" id="1052852"/>
    <lineage>
        <taxon>Eukaryota</taxon>
        <taxon>Viridiplantae</taxon>
        <taxon>Chlorophyta</taxon>
        <taxon>core chlorophytes</taxon>
        <taxon>Trebouxiophyceae</taxon>
        <taxon>Watanabeales</taxon>
        <taxon>Watanabeaceae</taxon>
        <taxon>Jaagichlorella</taxon>
    </lineage>
</organism>